<dbReference type="GO" id="GO:0003755">
    <property type="term" value="F:peptidyl-prolyl cis-trans isomerase activity"/>
    <property type="evidence" value="ECO:0007669"/>
    <property type="project" value="UniProtKB-UniRule"/>
</dbReference>
<dbReference type="AlphaFoldDB" id="A0A518KEV4"/>
<evidence type="ECO:0000256" key="7">
    <source>
        <dbReference type="SAM" id="SignalP"/>
    </source>
</evidence>
<dbReference type="Proteomes" id="UP000316426">
    <property type="component" value="Chromosome"/>
</dbReference>
<keyword evidence="10" id="KW-1185">Reference proteome</keyword>
<dbReference type="GO" id="GO:0006457">
    <property type="term" value="P:protein folding"/>
    <property type="evidence" value="ECO:0007669"/>
    <property type="project" value="InterPro"/>
</dbReference>
<name>A0A518KEV4_9BACT</name>
<evidence type="ECO:0000313" key="10">
    <source>
        <dbReference type="Proteomes" id="UP000316426"/>
    </source>
</evidence>
<dbReference type="Pfam" id="PF00254">
    <property type="entry name" value="FKBP_C"/>
    <property type="match status" value="1"/>
</dbReference>
<dbReference type="KEGG" id="bmei:Spa11_45500"/>
<keyword evidence="3 5" id="KW-0697">Rotamase</keyword>
<dbReference type="FunFam" id="3.10.50.40:FF:000006">
    <property type="entry name" value="Peptidyl-prolyl cis-trans isomerase"/>
    <property type="match status" value="1"/>
</dbReference>
<organism evidence="9 10">
    <name type="scientific">Botrimarina mediterranea</name>
    <dbReference type="NCBI Taxonomy" id="2528022"/>
    <lineage>
        <taxon>Bacteria</taxon>
        <taxon>Pseudomonadati</taxon>
        <taxon>Planctomycetota</taxon>
        <taxon>Planctomycetia</taxon>
        <taxon>Pirellulales</taxon>
        <taxon>Lacipirellulaceae</taxon>
        <taxon>Botrimarina</taxon>
    </lineage>
</organism>
<dbReference type="RefSeq" id="WP_145116767.1">
    <property type="nucleotide sequence ID" value="NZ_CP036349.1"/>
</dbReference>
<sequence length="252" mass="26627" precursor="true">MRLSLAALVFAVFPFATATSVLAQVGELPAPATDGVPAGEAATGQGEDPRFNEKLGYCLGLDFGSRLAADETPVDLGAVVAGLKDGLSGAQPQLTDEQIAAVMDRFQLMMLKKVNPEMAQQAEENLTRGTKFLAENRAKEGVQETASGLQYRVITEGDGATPTAEDTVRCHYEGTLTDGQVFDSSYKRGTPAEFPVGGVIAGWTEALQMMKVGSKWEVALPAKIAYGMRGAPGAIGPNETLVFTIELLDIVD</sequence>
<dbReference type="Pfam" id="PF01346">
    <property type="entry name" value="FKBP_N"/>
    <property type="match status" value="1"/>
</dbReference>
<gene>
    <name evidence="9" type="primary">mip</name>
    <name evidence="9" type="ORF">Spa11_45500</name>
</gene>
<evidence type="ECO:0000256" key="2">
    <source>
        <dbReference type="ARBA" id="ARBA00006577"/>
    </source>
</evidence>
<feature type="domain" description="PPIase FKBP-type" evidence="8">
    <location>
        <begin position="165"/>
        <end position="251"/>
    </location>
</feature>
<dbReference type="Gene3D" id="1.10.287.460">
    <property type="entry name" value="Peptidyl-prolyl cis-trans isomerase, FKBP-type, N-terminal domain"/>
    <property type="match status" value="1"/>
</dbReference>
<dbReference type="InterPro" id="IPR000774">
    <property type="entry name" value="PPIase_FKBP_N"/>
</dbReference>
<dbReference type="Gene3D" id="3.10.50.40">
    <property type="match status" value="1"/>
</dbReference>
<evidence type="ECO:0000256" key="3">
    <source>
        <dbReference type="ARBA" id="ARBA00023110"/>
    </source>
</evidence>
<dbReference type="InterPro" id="IPR046357">
    <property type="entry name" value="PPIase_dom_sf"/>
</dbReference>
<evidence type="ECO:0000256" key="1">
    <source>
        <dbReference type="ARBA" id="ARBA00000971"/>
    </source>
</evidence>
<dbReference type="PANTHER" id="PTHR43811">
    <property type="entry name" value="FKBP-TYPE PEPTIDYL-PROLYL CIS-TRANS ISOMERASE FKPA"/>
    <property type="match status" value="1"/>
</dbReference>
<comment type="similarity">
    <text evidence="2 6">Belongs to the FKBP-type PPIase family.</text>
</comment>
<evidence type="ECO:0000259" key="8">
    <source>
        <dbReference type="PROSITE" id="PS50059"/>
    </source>
</evidence>
<evidence type="ECO:0000256" key="6">
    <source>
        <dbReference type="RuleBase" id="RU003915"/>
    </source>
</evidence>
<dbReference type="EMBL" id="CP036349">
    <property type="protein sequence ID" value="QDV76320.1"/>
    <property type="molecule type" value="Genomic_DNA"/>
</dbReference>
<dbReference type="InterPro" id="IPR036944">
    <property type="entry name" value="PPIase_FKBP_N_sf"/>
</dbReference>
<comment type="catalytic activity">
    <reaction evidence="1 5 6">
        <text>[protein]-peptidylproline (omega=180) = [protein]-peptidylproline (omega=0)</text>
        <dbReference type="Rhea" id="RHEA:16237"/>
        <dbReference type="Rhea" id="RHEA-COMP:10747"/>
        <dbReference type="Rhea" id="RHEA-COMP:10748"/>
        <dbReference type="ChEBI" id="CHEBI:83833"/>
        <dbReference type="ChEBI" id="CHEBI:83834"/>
        <dbReference type="EC" id="5.2.1.8"/>
    </reaction>
</comment>
<reference evidence="9 10" key="1">
    <citation type="submission" date="2019-02" db="EMBL/GenBank/DDBJ databases">
        <title>Deep-cultivation of Planctomycetes and their phenomic and genomic characterization uncovers novel biology.</title>
        <authorList>
            <person name="Wiegand S."/>
            <person name="Jogler M."/>
            <person name="Boedeker C."/>
            <person name="Pinto D."/>
            <person name="Vollmers J."/>
            <person name="Rivas-Marin E."/>
            <person name="Kohn T."/>
            <person name="Peeters S.H."/>
            <person name="Heuer A."/>
            <person name="Rast P."/>
            <person name="Oberbeckmann S."/>
            <person name="Bunk B."/>
            <person name="Jeske O."/>
            <person name="Meyerdierks A."/>
            <person name="Storesund J.E."/>
            <person name="Kallscheuer N."/>
            <person name="Luecker S."/>
            <person name="Lage O.M."/>
            <person name="Pohl T."/>
            <person name="Merkel B.J."/>
            <person name="Hornburger P."/>
            <person name="Mueller R.-W."/>
            <person name="Bruemmer F."/>
            <person name="Labrenz M."/>
            <person name="Spormann A.M."/>
            <person name="Op den Camp H."/>
            <person name="Overmann J."/>
            <person name="Amann R."/>
            <person name="Jetten M.S.M."/>
            <person name="Mascher T."/>
            <person name="Medema M.H."/>
            <person name="Devos D.P."/>
            <person name="Kaster A.-K."/>
            <person name="Ovreas L."/>
            <person name="Rohde M."/>
            <person name="Galperin M.Y."/>
            <person name="Jogler C."/>
        </authorList>
    </citation>
    <scope>NUCLEOTIDE SEQUENCE [LARGE SCALE GENOMIC DNA]</scope>
    <source>
        <strain evidence="9 10">Spa11</strain>
    </source>
</reference>
<dbReference type="SUPFAM" id="SSF54534">
    <property type="entry name" value="FKBP-like"/>
    <property type="match status" value="1"/>
</dbReference>
<keyword evidence="7" id="KW-0732">Signal</keyword>
<evidence type="ECO:0000256" key="4">
    <source>
        <dbReference type="ARBA" id="ARBA00023235"/>
    </source>
</evidence>
<evidence type="ECO:0000256" key="5">
    <source>
        <dbReference type="PROSITE-ProRule" id="PRU00277"/>
    </source>
</evidence>
<dbReference type="PANTHER" id="PTHR43811:SF19">
    <property type="entry name" value="39 KDA FK506-BINDING NUCLEAR PROTEIN"/>
    <property type="match status" value="1"/>
</dbReference>
<dbReference type="EC" id="5.2.1.8" evidence="6"/>
<evidence type="ECO:0000313" key="9">
    <source>
        <dbReference type="EMBL" id="QDV76320.1"/>
    </source>
</evidence>
<accession>A0A518KEV4</accession>
<feature type="chain" id="PRO_5021885006" description="Peptidyl-prolyl cis-trans isomerase" evidence="7">
    <location>
        <begin position="24"/>
        <end position="252"/>
    </location>
</feature>
<protein>
    <recommendedName>
        <fullName evidence="6">Peptidyl-prolyl cis-trans isomerase</fullName>
        <ecNumber evidence="6">5.2.1.8</ecNumber>
    </recommendedName>
</protein>
<keyword evidence="4 5" id="KW-0413">Isomerase</keyword>
<proteinExistence type="inferred from homology"/>
<dbReference type="PROSITE" id="PS50059">
    <property type="entry name" value="FKBP_PPIASE"/>
    <property type="match status" value="1"/>
</dbReference>
<dbReference type="InterPro" id="IPR001179">
    <property type="entry name" value="PPIase_FKBP_dom"/>
</dbReference>
<feature type="signal peptide" evidence="7">
    <location>
        <begin position="1"/>
        <end position="23"/>
    </location>
</feature>